<dbReference type="PROSITE" id="PS00136">
    <property type="entry name" value="SUBTILASE_ASP"/>
    <property type="match status" value="1"/>
</dbReference>
<dbReference type="KEGG" id="mcui:G8O30_11770"/>
<evidence type="ECO:0000256" key="7">
    <source>
        <dbReference type="ARBA" id="ARBA00022825"/>
    </source>
</evidence>
<dbReference type="Gene3D" id="3.50.30.30">
    <property type="match status" value="1"/>
</dbReference>
<dbReference type="InterPro" id="IPR046450">
    <property type="entry name" value="PA_dom_sf"/>
</dbReference>
<evidence type="ECO:0000256" key="10">
    <source>
        <dbReference type="RuleBase" id="RU003355"/>
    </source>
</evidence>
<dbReference type="Pfam" id="PF05922">
    <property type="entry name" value="Inhibitor_I9"/>
    <property type="match status" value="1"/>
</dbReference>
<keyword evidence="2" id="KW-0134">Cell wall</keyword>
<feature type="region of interest" description="Disordered" evidence="11">
    <location>
        <begin position="211"/>
        <end position="232"/>
    </location>
</feature>
<evidence type="ECO:0000313" key="17">
    <source>
        <dbReference type="Proteomes" id="UP000593626"/>
    </source>
</evidence>
<keyword evidence="4 9" id="KW-0645">Protease</keyword>
<feature type="domain" description="Peptidase S8/S53" evidence="13">
    <location>
        <begin position="177"/>
        <end position="581"/>
    </location>
</feature>
<evidence type="ECO:0000259" key="15">
    <source>
        <dbReference type="Pfam" id="PF05922"/>
    </source>
</evidence>
<evidence type="ECO:0000256" key="9">
    <source>
        <dbReference type="PROSITE-ProRule" id="PRU01240"/>
    </source>
</evidence>
<dbReference type="InterPro" id="IPR036852">
    <property type="entry name" value="Peptidase_S8/S53_dom_sf"/>
</dbReference>
<dbReference type="CDD" id="cd07474">
    <property type="entry name" value="Peptidases_S8_subtilisin_Vpr-like"/>
    <property type="match status" value="1"/>
</dbReference>
<evidence type="ECO:0000256" key="8">
    <source>
        <dbReference type="PIRSR" id="PIRSR615500-1"/>
    </source>
</evidence>
<dbReference type="InterPro" id="IPR023828">
    <property type="entry name" value="Peptidase_S8_Ser-AS"/>
</dbReference>
<reference evidence="16 17" key="1">
    <citation type="submission" date="2019-07" db="EMBL/GenBank/DDBJ databases">
        <title>Genome sequence of 2 isolates from Red Sea Mangroves.</title>
        <authorList>
            <person name="Sefrji F."/>
            <person name="Michoud G."/>
            <person name="Merlino G."/>
            <person name="Daffonchio D."/>
        </authorList>
    </citation>
    <scope>NUCLEOTIDE SEQUENCE [LARGE SCALE GENOMIC DNA]</scope>
    <source>
        <strain evidence="16 17">R1DC41</strain>
    </source>
</reference>
<dbReference type="InterPro" id="IPR023827">
    <property type="entry name" value="Peptidase_S8_Asp-AS"/>
</dbReference>
<gene>
    <name evidence="16" type="ORF">G8O30_11770</name>
</gene>
<dbReference type="GO" id="GO:0006508">
    <property type="term" value="P:proteolysis"/>
    <property type="evidence" value="ECO:0007669"/>
    <property type="project" value="UniProtKB-KW"/>
</dbReference>
<dbReference type="PROSITE" id="PS00138">
    <property type="entry name" value="SUBTILASE_SER"/>
    <property type="match status" value="1"/>
</dbReference>
<name>A0A7S8CCR5_9BACI</name>
<evidence type="ECO:0000256" key="6">
    <source>
        <dbReference type="ARBA" id="ARBA00022801"/>
    </source>
</evidence>
<dbReference type="PROSITE" id="PS00137">
    <property type="entry name" value="SUBTILASE_HIS"/>
    <property type="match status" value="1"/>
</dbReference>
<dbReference type="PRINTS" id="PR00723">
    <property type="entry name" value="SUBTILISIN"/>
</dbReference>
<dbReference type="PROSITE" id="PS51892">
    <property type="entry name" value="SUBTILASE"/>
    <property type="match status" value="1"/>
</dbReference>
<evidence type="ECO:0000256" key="2">
    <source>
        <dbReference type="ARBA" id="ARBA00022512"/>
    </source>
</evidence>
<evidence type="ECO:0000259" key="13">
    <source>
        <dbReference type="Pfam" id="PF00082"/>
    </source>
</evidence>
<dbReference type="CDD" id="cd02133">
    <property type="entry name" value="PA_C5a_like"/>
    <property type="match status" value="1"/>
</dbReference>
<dbReference type="InterPro" id="IPR037045">
    <property type="entry name" value="S8pro/Inhibitor_I9_sf"/>
</dbReference>
<dbReference type="RefSeq" id="WP_275576486.1">
    <property type="nucleotide sequence ID" value="NZ_CP049742.1"/>
</dbReference>
<sequence length="805" mass="84359">MAKKKFNYSSIVLSTLVLAMSSFSAGAGAQETTTSTPQELAKLYGNINVQSSAPTSVIVELTAESLVEAKTKGKSQTQGNLAKERQKVKDAVKKASKSSKVNKEYDYVFSGFSVELPASEVPALLAIPGVKAVYPNVEYTITSTEGTAVSAEEFSPLMANSAPFIGSNDAWEAGFTGKGVTVAVLDTGVDYTHPDLDQAFGDYKGWDLVDNDNDPQETPVGDSRGGATTHGTHVAGTVAADGKIKGVAPDATLLAYRVLGPGGSGSTENVVAGIEKAVEDGAEIMNLSLGNSLNNPDWATSIALDWAMAEGVVAVTSNGNSGPNNWTVGSPGTSREAISVGATQLPFNLYNAALTTDAGTYDSAEMMGYADYKDMEALNGQTLELVDAGLGQAADFEGKDVKGKVALISRGAIPFVDKAQAAKDAGAVAAIIYNSSAGQIPFVIPGMAVPTVKLTQEDGQKLVADVKAGNTTVKLDLPYAGQQPELVADFSSRGPVVDTWMIKPDVSAPGVDIVSTVPGNGYGSKQGTSMASPHVAGAAALILEAHPTWNVDDVKAALMNTAVNLVDAEGNEYPHNTQGAGSIRPLDAINTTTLVTPGSHSYGVFSKNKGKQVEKQHFELKNLSNERKTYTFDVKFDGEPSAIKVKASNNLKVNAGKSQKVNLNVQVDASKLAPGYYEGTIVVSDGESTYDLPTILFVKEPDYPRVSSVGVAVNADGSLELSGYFPNGAETVEWFVYSSNAAGSPVAYLGDVGVFENVSEGFQGFEWDGTLTNGVKLEKGKYYNVYAYATYKGVTSLSGGNFLYE</sequence>
<dbReference type="InterPro" id="IPR003137">
    <property type="entry name" value="PA_domain"/>
</dbReference>
<feature type="domain" description="Inhibitor I9" evidence="15">
    <location>
        <begin position="57"/>
        <end position="141"/>
    </location>
</feature>
<feature type="signal peptide" evidence="12">
    <location>
        <begin position="1"/>
        <end position="29"/>
    </location>
</feature>
<keyword evidence="7 9" id="KW-0720">Serine protease</keyword>
<feature type="active site" description="Charge relay system" evidence="8 9">
    <location>
        <position position="186"/>
    </location>
</feature>
<dbReference type="Proteomes" id="UP000593626">
    <property type="component" value="Chromosome"/>
</dbReference>
<dbReference type="InterPro" id="IPR015500">
    <property type="entry name" value="Peptidase_S8_subtilisin-rel"/>
</dbReference>
<evidence type="ECO:0000256" key="11">
    <source>
        <dbReference type="SAM" id="MobiDB-lite"/>
    </source>
</evidence>
<dbReference type="AlphaFoldDB" id="A0A7S8CCR5"/>
<dbReference type="InterPro" id="IPR050131">
    <property type="entry name" value="Peptidase_S8_subtilisin-like"/>
</dbReference>
<evidence type="ECO:0000256" key="3">
    <source>
        <dbReference type="ARBA" id="ARBA00022525"/>
    </source>
</evidence>
<evidence type="ECO:0000256" key="4">
    <source>
        <dbReference type="ARBA" id="ARBA00022670"/>
    </source>
</evidence>
<organism evidence="16 17">
    <name type="scientific">Mangrovibacillus cuniculi</name>
    <dbReference type="NCBI Taxonomy" id="2593652"/>
    <lineage>
        <taxon>Bacteria</taxon>
        <taxon>Bacillati</taxon>
        <taxon>Bacillota</taxon>
        <taxon>Bacilli</taxon>
        <taxon>Bacillales</taxon>
        <taxon>Bacillaceae</taxon>
        <taxon>Mangrovibacillus</taxon>
    </lineage>
</organism>
<comment type="similarity">
    <text evidence="1 9 10">Belongs to the peptidase S8 family.</text>
</comment>
<evidence type="ECO:0000256" key="5">
    <source>
        <dbReference type="ARBA" id="ARBA00022729"/>
    </source>
</evidence>
<dbReference type="PANTHER" id="PTHR43806:SF65">
    <property type="entry name" value="SERINE PROTEASE APRX"/>
    <property type="match status" value="1"/>
</dbReference>
<keyword evidence="5 12" id="KW-0732">Signal</keyword>
<dbReference type="Pfam" id="PF02225">
    <property type="entry name" value="PA"/>
    <property type="match status" value="1"/>
</dbReference>
<dbReference type="PANTHER" id="PTHR43806">
    <property type="entry name" value="PEPTIDASE S8"/>
    <property type="match status" value="1"/>
</dbReference>
<protein>
    <submittedName>
        <fullName evidence="16">S8 family serine peptidase</fullName>
    </submittedName>
</protein>
<dbReference type="InterPro" id="IPR000209">
    <property type="entry name" value="Peptidase_S8/S53_dom"/>
</dbReference>
<dbReference type="Gene3D" id="3.40.50.200">
    <property type="entry name" value="Peptidase S8/S53 domain"/>
    <property type="match status" value="1"/>
</dbReference>
<dbReference type="Pfam" id="PF00082">
    <property type="entry name" value="Peptidase_S8"/>
    <property type="match status" value="1"/>
</dbReference>
<keyword evidence="17" id="KW-1185">Reference proteome</keyword>
<dbReference type="EMBL" id="CP049742">
    <property type="protein sequence ID" value="QPC47581.1"/>
    <property type="molecule type" value="Genomic_DNA"/>
</dbReference>
<feature type="domain" description="PA" evidence="14">
    <location>
        <begin position="382"/>
        <end position="462"/>
    </location>
</feature>
<dbReference type="SUPFAM" id="SSF52025">
    <property type="entry name" value="PA domain"/>
    <property type="match status" value="1"/>
</dbReference>
<evidence type="ECO:0000256" key="12">
    <source>
        <dbReference type="SAM" id="SignalP"/>
    </source>
</evidence>
<dbReference type="SUPFAM" id="SSF52743">
    <property type="entry name" value="Subtilisin-like"/>
    <property type="match status" value="1"/>
</dbReference>
<evidence type="ECO:0000256" key="1">
    <source>
        <dbReference type="ARBA" id="ARBA00011073"/>
    </source>
</evidence>
<evidence type="ECO:0000313" key="16">
    <source>
        <dbReference type="EMBL" id="QPC47581.1"/>
    </source>
</evidence>
<dbReference type="Gene3D" id="3.30.70.80">
    <property type="entry name" value="Peptidase S8 propeptide/proteinase inhibitor I9"/>
    <property type="match status" value="1"/>
</dbReference>
<dbReference type="GO" id="GO:0004252">
    <property type="term" value="F:serine-type endopeptidase activity"/>
    <property type="evidence" value="ECO:0007669"/>
    <property type="project" value="UniProtKB-UniRule"/>
</dbReference>
<keyword evidence="3" id="KW-0964">Secreted</keyword>
<accession>A0A7S8CCR5</accession>
<dbReference type="InterPro" id="IPR010259">
    <property type="entry name" value="S8pro/Inhibitor_I9"/>
</dbReference>
<evidence type="ECO:0000259" key="14">
    <source>
        <dbReference type="Pfam" id="PF02225"/>
    </source>
</evidence>
<dbReference type="InterPro" id="IPR034213">
    <property type="entry name" value="S8_Vpr-like"/>
</dbReference>
<feature type="active site" description="Charge relay system" evidence="8 9">
    <location>
        <position position="529"/>
    </location>
</feature>
<dbReference type="InterPro" id="IPR022398">
    <property type="entry name" value="Peptidase_S8_His-AS"/>
</dbReference>
<keyword evidence="6 9" id="KW-0378">Hydrolase</keyword>
<feature type="chain" id="PRO_5032362717" evidence="12">
    <location>
        <begin position="30"/>
        <end position="805"/>
    </location>
</feature>
<feature type="active site" description="Charge relay system" evidence="8 9">
    <location>
        <position position="230"/>
    </location>
</feature>
<proteinExistence type="inferred from homology"/>